<protein>
    <recommendedName>
        <fullName evidence="7">Flagellar protein</fullName>
    </recommendedName>
</protein>
<dbReference type="OrthoDB" id="6897726at2"/>
<evidence type="ECO:0000256" key="6">
    <source>
        <dbReference type="ARBA" id="ARBA00037937"/>
    </source>
</evidence>
<keyword evidence="2 7" id="KW-0812">Transmembrane</keyword>
<feature type="transmembrane region" description="Helical" evidence="7">
    <location>
        <begin position="20"/>
        <end position="46"/>
    </location>
</feature>
<evidence type="ECO:0000256" key="3">
    <source>
        <dbReference type="ARBA" id="ARBA00022989"/>
    </source>
</evidence>
<dbReference type="InterPro" id="IPR052205">
    <property type="entry name" value="FliO/MopB"/>
</dbReference>
<dbReference type="InterPro" id="IPR022781">
    <property type="entry name" value="Flagellar_biosynth_FliO"/>
</dbReference>
<dbReference type="KEGG" id="apac:S7S_14740"/>
<dbReference type="GO" id="GO:0009425">
    <property type="term" value="C:bacterial-type flagellum basal body"/>
    <property type="evidence" value="ECO:0007669"/>
    <property type="project" value="UniProtKB-SubCell"/>
</dbReference>
<evidence type="ECO:0000256" key="2">
    <source>
        <dbReference type="ARBA" id="ARBA00022692"/>
    </source>
</evidence>
<dbReference type="NCBIfam" id="TIGR03500">
    <property type="entry name" value="FliO_TIGR"/>
    <property type="match status" value="1"/>
</dbReference>
<evidence type="ECO:0000256" key="4">
    <source>
        <dbReference type="ARBA" id="ARBA00023136"/>
    </source>
</evidence>
<proteinExistence type="inferred from homology"/>
<reference evidence="8 9" key="1">
    <citation type="journal article" date="2012" name="J. Bacteriol.">
        <title>Genome sequence of an alkane-degrading bacterium, Alcanivorax pacificus type strain W11-5, isolated from deep sea sediment.</title>
        <authorList>
            <person name="Lai Q."/>
            <person name="Shao Z."/>
        </authorList>
    </citation>
    <scope>NUCLEOTIDE SEQUENCE [LARGE SCALE GENOMIC DNA]</scope>
    <source>
        <strain evidence="8 9">W11-5</strain>
    </source>
</reference>
<accession>A0A0B4XRF0</accession>
<gene>
    <name evidence="8" type="ORF">S7S_14740</name>
</gene>
<keyword evidence="1 7" id="KW-1003">Cell membrane</keyword>
<evidence type="ECO:0000313" key="8">
    <source>
        <dbReference type="EMBL" id="AJD49360.1"/>
    </source>
</evidence>
<comment type="similarity">
    <text evidence="6 7">Belongs to the FliO/MopB family.</text>
</comment>
<dbReference type="GO" id="GO:0044781">
    <property type="term" value="P:bacterial-type flagellum organization"/>
    <property type="evidence" value="ECO:0007669"/>
    <property type="project" value="UniProtKB-UniRule"/>
</dbReference>
<dbReference type="PANTHER" id="PTHR38766:SF1">
    <property type="entry name" value="FLAGELLAR PROTEIN FLIO"/>
    <property type="match status" value="1"/>
</dbReference>
<evidence type="ECO:0000256" key="5">
    <source>
        <dbReference type="ARBA" id="ARBA00023143"/>
    </source>
</evidence>
<dbReference type="PANTHER" id="PTHR38766">
    <property type="entry name" value="FLAGELLAR PROTEIN FLIO"/>
    <property type="match status" value="1"/>
</dbReference>
<dbReference type="HOGENOM" id="CLU_113213_1_2_6"/>
<dbReference type="AlphaFoldDB" id="A0A0B4XRF0"/>
<comment type="subcellular location">
    <subcellularLocation>
        <location evidence="7">Cell membrane</location>
    </subcellularLocation>
    <subcellularLocation>
        <location evidence="7">Bacterial flagellum basal body</location>
    </subcellularLocation>
</comment>
<keyword evidence="3 7" id="KW-1133">Transmembrane helix</keyword>
<keyword evidence="4 7" id="KW-0472">Membrane</keyword>
<dbReference type="GO" id="GO:0005886">
    <property type="term" value="C:plasma membrane"/>
    <property type="evidence" value="ECO:0007669"/>
    <property type="project" value="UniProtKB-SubCell"/>
</dbReference>
<evidence type="ECO:0000256" key="7">
    <source>
        <dbReference type="RuleBase" id="RU362064"/>
    </source>
</evidence>
<keyword evidence="9" id="KW-1185">Reference proteome</keyword>
<sequence>MTATQTAQATTSTFGNEAVVGLAVIGKTVFALALVLGVILLCAWLARRVSPALHGDGQWLRVVASRAVGPKERVVVVAVQDTWLVLGVAAGQVSKLHELPAPAGTPSPDTTEQGFASRFARALRAQTRQTFAPGRDA</sequence>
<organism evidence="8 9">
    <name type="scientific">Isoalcanivorax pacificus W11-5</name>
    <dbReference type="NCBI Taxonomy" id="391936"/>
    <lineage>
        <taxon>Bacteria</taxon>
        <taxon>Pseudomonadati</taxon>
        <taxon>Pseudomonadota</taxon>
        <taxon>Gammaproteobacteria</taxon>
        <taxon>Oceanospirillales</taxon>
        <taxon>Alcanivoracaceae</taxon>
        <taxon>Isoalcanivorax</taxon>
    </lineage>
</organism>
<evidence type="ECO:0000256" key="1">
    <source>
        <dbReference type="ARBA" id="ARBA00022475"/>
    </source>
</evidence>
<dbReference type="STRING" id="391936.S7S_14740"/>
<name>A0A0B4XRF0_9GAMM</name>
<dbReference type="Proteomes" id="UP000006764">
    <property type="component" value="Chromosome"/>
</dbReference>
<dbReference type="Pfam" id="PF04347">
    <property type="entry name" value="FliO"/>
    <property type="match status" value="1"/>
</dbReference>
<dbReference type="RefSeq" id="WP_008733743.1">
    <property type="nucleotide sequence ID" value="NZ_CP004387.1"/>
</dbReference>
<dbReference type="EMBL" id="CP004387">
    <property type="protein sequence ID" value="AJD49360.1"/>
    <property type="molecule type" value="Genomic_DNA"/>
</dbReference>
<keyword evidence="5 7" id="KW-0975">Bacterial flagellum</keyword>
<evidence type="ECO:0000313" key="9">
    <source>
        <dbReference type="Proteomes" id="UP000006764"/>
    </source>
</evidence>